<protein>
    <recommendedName>
        <fullName evidence="9">Transcription factor domain-containing protein</fullName>
    </recommendedName>
</protein>
<dbReference type="InterPro" id="IPR051089">
    <property type="entry name" value="prtT"/>
</dbReference>
<evidence type="ECO:0000256" key="5">
    <source>
        <dbReference type="ARBA" id="ARBA00023242"/>
    </source>
</evidence>
<dbReference type="PANTHER" id="PTHR31845">
    <property type="entry name" value="FINGER DOMAIN PROTEIN, PUTATIVE-RELATED"/>
    <property type="match status" value="1"/>
</dbReference>
<keyword evidence="4" id="KW-0804">Transcription</keyword>
<gene>
    <name evidence="7" type="ORF">BFJ72_g11191</name>
</gene>
<organism evidence="7 8">
    <name type="scientific">Gibberella intermedia</name>
    <name type="common">Bulb rot disease fungus</name>
    <name type="synonym">Fusarium proliferatum</name>
    <dbReference type="NCBI Taxonomy" id="948311"/>
    <lineage>
        <taxon>Eukaryota</taxon>
        <taxon>Fungi</taxon>
        <taxon>Dikarya</taxon>
        <taxon>Ascomycota</taxon>
        <taxon>Pezizomycotina</taxon>
        <taxon>Sordariomycetes</taxon>
        <taxon>Hypocreomycetidae</taxon>
        <taxon>Hypocreales</taxon>
        <taxon>Nectriaceae</taxon>
        <taxon>Fusarium</taxon>
        <taxon>Fusarium fujikuroi species complex</taxon>
    </lineage>
</organism>
<dbReference type="GO" id="GO:0005634">
    <property type="term" value="C:nucleus"/>
    <property type="evidence" value="ECO:0007669"/>
    <property type="project" value="UniProtKB-SubCell"/>
</dbReference>
<proteinExistence type="predicted"/>
<dbReference type="Proteomes" id="UP000283569">
    <property type="component" value="Unassembled WGS sequence"/>
</dbReference>
<dbReference type="PANTHER" id="PTHR31845:SF10">
    <property type="entry name" value="ZN(II)2CYS6 TRANSCRIPTION FACTOR (EUROFUNG)"/>
    <property type="match status" value="1"/>
</dbReference>
<evidence type="ECO:0000313" key="8">
    <source>
        <dbReference type="Proteomes" id="UP000283569"/>
    </source>
</evidence>
<dbReference type="AlphaFoldDB" id="A0A420SPQ5"/>
<dbReference type="EMBL" id="MRDB01000049">
    <property type="protein sequence ID" value="RKL31174.1"/>
    <property type="molecule type" value="Genomic_DNA"/>
</dbReference>
<evidence type="ECO:0000256" key="4">
    <source>
        <dbReference type="ARBA" id="ARBA00023163"/>
    </source>
</evidence>
<evidence type="ECO:0000313" key="7">
    <source>
        <dbReference type="EMBL" id="RKL31174.1"/>
    </source>
</evidence>
<comment type="caution">
    <text evidence="7">The sequence shown here is derived from an EMBL/GenBank/DDBJ whole genome shotgun (WGS) entry which is preliminary data.</text>
</comment>
<reference evidence="7 8" key="1">
    <citation type="journal article" date="2018" name="Sci. Rep.">
        <title>Characterisation of pathogen-specific regions and novel effector candidates in Fusarium oxysporum f. sp. cepae.</title>
        <authorList>
            <person name="Armitage A.D."/>
            <person name="Taylor A."/>
            <person name="Sobczyk M.K."/>
            <person name="Baxter L."/>
            <person name="Greenfield B.P."/>
            <person name="Bates H.J."/>
            <person name="Wilson F."/>
            <person name="Jackson A.C."/>
            <person name="Ott S."/>
            <person name="Harrison R.J."/>
            <person name="Clarkson J.P."/>
        </authorList>
    </citation>
    <scope>NUCLEOTIDE SEQUENCE [LARGE SCALE GENOMIC DNA]</scope>
    <source>
        <strain evidence="7 8">Fp_A8</strain>
    </source>
</reference>
<dbReference type="GO" id="GO:0000976">
    <property type="term" value="F:transcription cis-regulatory region binding"/>
    <property type="evidence" value="ECO:0007669"/>
    <property type="project" value="TreeGrafter"/>
</dbReference>
<sequence>MYNSSTSSSQPTAYGTPSESPTKGDPVSRGIIEESVAEELHIKFFTELLPQYPLILPDAPLSWQTLQQARPALFRAVLATSSSCFRPDLWTPLFRDAERYVMEQTMIYGRKSLDLIQAALVLVTWSHPPDKFEHLNFSQFIDITAAMVIDLRCSNDERYEIMTSDPGVLYTKEYLETVRAFSACYFLCSRFSTFTSSDIQQLS</sequence>
<evidence type="ECO:0000256" key="6">
    <source>
        <dbReference type="SAM" id="MobiDB-lite"/>
    </source>
</evidence>
<evidence type="ECO:0000256" key="3">
    <source>
        <dbReference type="ARBA" id="ARBA00023125"/>
    </source>
</evidence>
<dbReference type="GO" id="GO:0000981">
    <property type="term" value="F:DNA-binding transcription factor activity, RNA polymerase II-specific"/>
    <property type="evidence" value="ECO:0007669"/>
    <property type="project" value="TreeGrafter"/>
</dbReference>
<evidence type="ECO:0000256" key="2">
    <source>
        <dbReference type="ARBA" id="ARBA00023015"/>
    </source>
</evidence>
<evidence type="ECO:0000256" key="1">
    <source>
        <dbReference type="ARBA" id="ARBA00004123"/>
    </source>
</evidence>
<keyword evidence="3" id="KW-0238">DNA-binding</keyword>
<accession>A0A420SPQ5</accession>
<feature type="region of interest" description="Disordered" evidence="6">
    <location>
        <begin position="1"/>
        <end position="27"/>
    </location>
</feature>
<name>A0A420SPQ5_GIBIN</name>
<keyword evidence="2" id="KW-0805">Transcription regulation</keyword>
<keyword evidence="5" id="KW-0539">Nucleus</keyword>
<comment type="subcellular location">
    <subcellularLocation>
        <location evidence="1">Nucleus</location>
    </subcellularLocation>
</comment>
<evidence type="ECO:0008006" key="9">
    <source>
        <dbReference type="Google" id="ProtNLM"/>
    </source>
</evidence>
<feature type="compositionally biased region" description="Polar residues" evidence="6">
    <location>
        <begin position="1"/>
        <end position="21"/>
    </location>
</feature>